<gene>
    <name evidence="1" type="ORF">CLIB1444_09S02410</name>
</gene>
<sequence>MEKIDLSTNARSIEDAYLRVVRNQDINYVVYTVSKSSVVDVEATGSGDLNDFVEHFSDGHVQFGLARVSAPGSDVFKNLLLGWCPDNAPAKARLSFASNFADISNILKGFHVQITARDQDDLDVDEFLSRVSAASGARYSIQSTTGSAKPTTAKPTRVIPPPQKIEKPIEPKPIVPKPAAKPSVSSKPSFIPKSTGNPINVSNDSPIIKPKPPVTSKPVVKSENEDEWGGEQEIEERDFDKKPLEDIPSAYKPTKVNIDELRKGKSDTISSQPKPNKLNEEKKEEEAPKSLSDRMSAYKSNEAPSDGRLTSLPKPKVNNSVASRYAGGSSGPSFGSKPSFIKPVENKTDKLVTDNRDFASENGKTPAQIWAEKRGKYKTVPQSDESLSTPEPVSENELAEKFSKVAVEPKEEPEPEVEEEVEEEEVQTPEIKSEPTIIKPSAFPPPPARNLPPKEEPVEEPEPEVEEEVEETEPEVVSSTPVPSLPARSQPTPPVTKKNTAVAEYTYEKDEDNEIGFEEGDLIIEIEFVDEDWWSGKHSKSGEVGLFPSSYVSLKEESEDKESDIPAPALPSRSEPEPEPEPVKSDKPSATAEYDYEKDEENEIGFNEGDVIVEIEFVDDDWWSGKHSTSGETGLFPANYVKLNN</sequence>
<keyword evidence="2" id="KW-1185">Reference proteome</keyword>
<dbReference type="Proteomes" id="UP001152531">
    <property type="component" value="Unassembled WGS sequence"/>
</dbReference>
<reference evidence="1" key="1">
    <citation type="submission" date="2022-06" db="EMBL/GenBank/DDBJ databases">
        <authorList>
            <person name="Legras J.-L."/>
            <person name="Devillers H."/>
            <person name="Grondin C."/>
        </authorList>
    </citation>
    <scope>NUCLEOTIDE SEQUENCE</scope>
    <source>
        <strain evidence="1">CLIB 1444</strain>
    </source>
</reference>
<dbReference type="EMBL" id="CALSDN010000009">
    <property type="protein sequence ID" value="CAH6722386.1"/>
    <property type="molecule type" value="Genomic_DNA"/>
</dbReference>
<proteinExistence type="predicted"/>
<evidence type="ECO:0000313" key="1">
    <source>
        <dbReference type="EMBL" id="CAH6722386.1"/>
    </source>
</evidence>
<protein>
    <submittedName>
        <fullName evidence="1">Actin-binding protein</fullName>
    </submittedName>
</protein>
<accession>A0ACA9YBE0</accession>
<comment type="caution">
    <text evidence="1">The sequence shown here is derived from an EMBL/GenBank/DDBJ whole genome shotgun (WGS) entry which is preliminary data.</text>
</comment>
<evidence type="ECO:0000313" key="2">
    <source>
        <dbReference type="Proteomes" id="UP001152531"/>
    </source>
</evidence>
<name>A0ACA9YBE0_9ASCO</name>
<organism evidence="1 2">
    <name type="scientific">[Candida] jaroonii</name>
    <dbReference type="NCBI Taxonomy" id="467808"/>
    <lineage>
        <taxon>Eukaryota</taxon>
        <taxon>Fungi</taxon>
        <taxon>Dikarya</taxon>
        <taxon>Ascomycota</taxon>
        <taxon>Saccharomycotina</taxon>
        <taxon>Pichiomycetes</taxon>
        <taxon>Debaryomycetaceae</taxon>
        <taxon>Yamadazyma</taxon>
    </lineage>
</organism>